<dbReference type="Proteomes" id="UP000469670">
    <property type="component" value="Unassembled WGS sequence"/>
</dbReference>
<protein>
    <submittedName>
        <fullName evidence="1">Uncharacterized protein</fullName>
    </submittedName>
</protein>
<name>A0A7K3S1N0_9ACTN</name>
<evidence type="ECO:0000313" key="2">
    <source>
        <dbReference type="Proteomes" id="UP000469670"/>
    </source>
</evidence>
<dbReference type="RefSeq" id="WP_164205205.1">
    <property type="nucleotide sequence ID" value="NZ_JAAGMP010001046.1"/>
</dbReference>
<accession>A0A7K3S1N0</accession>
<evidence type="ECO:0000313" key="1">
    <source>
        <dbReference type="EMBL" id="NEC21193.1"/>
    </source>
</evidence>
<comment type="caution">
    <text evidence="1">The sequence shown here is derived from an EMBL/GenBank/DDBJ whole genome shotgun (WGS) entry which is preliminary data.</text>
</comment>
<sequence>MKNIAIGVVPDDLSNIEVTVEWNPGERGYEVSLLTPDGELMGGSKYLCRAEEPIGYIPGPSDFDTLVMRGLEHGTTLPNRLARTLALFSHFEWVGPAEMSREDREKYGAAA</sequence>
<dbReference type="AlphaFoldDB" id="A0A7K3S1N0"/>
<reference evidence="1 2" key="1">
    <citation type="submission" date="2020-01" db="EMBL/GenBank/DDBJ databases">
        <title>Insect and environment-associated Actinomycetes.</title>
        <authorList>
            <person name="Currrie C."/>
            <person name="Chevrette M."/>
            <person name="Carlson C."/>
            <person name="Stubbendieck R."/>
            <person name="Wendt-Pienkowski E."/>
        </authorList>
    </citation>
    <scope>NUCLEOTIDE SEQUENCE [LARGE SCALE GENOMIC DNA]</scope>
    <source>
        <strain evidence="1 2">SID7590</strain>
    </source>
</reference>
<proteinExistence type="predicted"/>
<organism evidence="1 2">
    <name type="scientific">Streptomyces parvus</name>
    <dbReference type="NCBI Taxonomy" id="66428"/>
    <lineage>
        <taxon>Bacteria</taxon>
        <taxon>Bacillati</taxon>
        <taxon>Actinomycetota</taxon>
        <taxon>Actinomycetes</taxon>
        <taxon>Kitasatosporales</taxon>
        <taxon>Streptomycetaceae</taxon>
        <taxon>Streptomyces</taxon>
    </lineage>
</organism>
<gene>
    <name evidence="1" type="ORF">G3I50_23540</name>
</gene>
<dbReference type="EMBL" id="JAAGMP010001046">
    <property type="protein sequence ID" value="NEC21193.1"/>
    <property type="molecule type" value="Genomic_DNA"/>
</dbReference>